<dbReference type="InterPro" id="IPR050922">
    <property type="entry name" value="LytR/CpsA/Psr_CW_biosynth"/>
</dbReference>
<evidence type="ECO:0000313" key="3">
    <source>
        <dbReference type="EMBL" id="NYJ20232.1"/>
    </source>
</evidence>
<keyword evidence="4" id="KW-1185">Reference proteome</keyword>
<proteinExistence type="inferred from homology"/>
<protein>
    <submittedName>
        <fullName evidence="3">LCP family protein required for cell wall assembly</fullName>
    </submittedName>
</protein>
<dbReference type="EMBL" id="JACCFM010000001">
    <property type="protein sequence ID" value="NYJ20232.1"/>
    <property type="molecule type" value="Genomic_DNA"/>
</dbReference>
<evidence type="ECO:0000259" key="2">
    <source>
        <dbReference type="Pfam" id="PF03816"/>
    </source>
</evidence>
<accession>A0A7Z0EEL4</accession>
<dbReference type="PANTHER" id="PTHR33392:SF6">
    <property type="entry name" value="POLYISOPRENYL-TEICHOIC ACID--PEPTIDOGLYCAN TEICHOIC ACID TRANSFERASE TAGU"/>
    <property type="match status" value="1"/>
</dbReference>
<comment type="similarity">
    <text evidence="1">Belongs to the LytR/CpsA/Psr (LCP) family.</text>
</comment>
<gene>
    <name evidence="3" type="ORF">HNR05_002023</name>
</gene>
<organism evidence="3 4">
    <name type="scientific">Glaciibacter psychrotolerans</name>
    <dbReference type="NCBI Taxonomy" id="670054"/>
    <lineage>
        <taxon>Bacteria</taxon>
        <taxon>Bacillati</taxon>
        <taxon>Actinomycetota</taxon>
        <taxon>Actinomycetes</taxon>
        <taxon>Micrococcales</taxon>
        <taxon>Microbacteriaceae</taxon>
        <taxon>Glaciibacter</taxon>
    </lineage>
</organism>
<dbReference type="NCBIfam" id="TIGR00350">
    <property type="entry name" value="lytR_cpsA_psr"/>
    <property type="match status" value="1"/>
</dbReference>
<evidence type="ECO:0000313" key="4">
    <source>
        <dbReference type="Proteomes" id="UP000537260"/>
    </source>
</evidence>
<evidence type="ECO:0000256" key="1">
    <source>
        <dbReference type="ARBA" id="ARBA00006068"/>
    </source>
</evidence>
<sequence length="342" mass="36839">MPLSPLPLRRIRRPWRLFFILTGVVLVVIVGGAAFAGWTISRVADAQLVKIPSAFPAPSLRPTVAPSVTAQNGGTPQNILLLGSDTRGSIGDTINNLKGQRSDTIMVVHVSADRSEVNVMSIMRDSWVPIPGHGEAKINAALSWGGVPLAVQTVESLLGTRIDHVAVVDFAGFQTLTNAVGGITVDNPIAFDPIHLKGQHFTKGPVHLTGVQALAFVRERYAFADGDFQRVRNQQLVITAIANKIMSADTLTSLPKLSALFTAVTSYVAVDEGLTAEYLAGLGLELRDTQSVRFFTMPTQGTGTSSDGQSIVNVDWATLSTVQHDFQNDTLQDFQPERQTMQ</sequence>
<dbReference type="InterPro" id="IPR004474">
    <property type="entry name" value="LytR_CpsA_psr"/>
</dbReference>
<dbReference type="Proteomes" id="UP000537260">
    <property type="component" value="Unassembled WGS sequence"/>
</dbReference>
<dbReference type="PANTHER" id="PTHR33392">
    <property type="entry name" value="POLYISOPRENYL-TEICHOIC ACID--PEPTIDOGLYCAN TEICHOIC ACID TRANSFERASE TAGU"/>
    <property type="match status" value="1"/>
</dbReference>
<dbReference type="Pfam" id="PF03816">
    <property type="entry name" value="LytR_cpsA_psr"/>
    <property type="match status" value="1"/>
</dbReference>
<name>A0A7Z0EEL4_9MICO</name>
<dbReference type="AlphaFoldDB" id="A0A7Z0EEL4"/>
<reference evidence="3 4" key="1">
    <citation type="submission" date="2020-07" db="EMBL/GenBank/DDBJ databases">
        <title>Sequencing the genomes of 1000 actinobacteria strains.</title>
        <authorList>
            <person name="Klenk H.-P."/>
        </authorList>
    </citation>
    <scope>NUCLEOTIDE SEQUENCE [LARGE SCALE GENOMIC DNA]</scope>
    <source>
        <strain evidence="3 4">LI1</strain>
    </source>
</reference>
<dbReference type="Gene3D" id="3.40.630.190">
    <property type="entry name" value="LCP protein"/>
    <property type="match status" value="1"/>
</dbReference>
<feature type="domain" description="Cell envelope-related transcriptional attenuator" evidence="2">
    <location>
        <begin position="101"/>
        <end position="246"/>
    </location>
</feature>
<comment type="caution">
    <text evidence="3">The sequence shown here is derived from an EMBL/GenBank/DDBJ whole genome shotgun (WGS) entry which is preliminary data.</text>
</comment>
<dbReference type="RefSeq" id="WP_179578871.1">
    <property type="nucleotide sequence ID" value="NZ_JACCFM010000001.1"/>
</dbReference>